<gene>
    <name evidence="2" type="ORF">D7V21_05220</name>
</gene>
<dbReference type="AlphaFoldDB" id="A0A3A8EJW3"/>
<accession>A0A3A8EJW3</accession>
<dbReference type="InterPro" id="IPR016181">
    <property type="entry name" value="Acyl_CoA_acyltransferase"/>
</dbReference>
<keyword evidence="3" id="KW-1185">Reference proteome</keyword>
<evidence type="ECO:0000313" key="3">
    <source>
        <dbReference type="Proteomes" id="UP000269001"/>
    </source>
</evidence>
<organism evidence="2 3">
    <name type="scientific">Acinetobacter guerrae</name>
    <dbReference type="NCBI Taxonomy" id="1843371"/>
    <lineage>
        <taxon>Bacteria</taxon>
        <taxon>Pseudomonadati</taxon>
        <taxon>Pseudomonadota</taxon>
        <taxon>Gammaproteobacteria</taxon>
        <taxon>Moraxellales</taxon>
        <taxon>Moraxellaceae</taxon>
        <taxon>Acinetobacter</taxon>
    </lineage>
</organism>
<dbReference type="EMBL" id="RAXU01000004">
    <property type="protein sequence ID" value="RKG35182.1"/>
    <property type="molecule type" value="Genomic_DNA"/>
</dbReference>
<dbReference type="SUPFAM" id="SSF55729">
    <property type="entry name" value="Acyl-CoA N-acyltransferases (Nat)"/>
    <property type="match status" value="1"/>
</dbReference>
<dbReference type="Gene3D" id="3.40.630.30">
    <property type="match status" value="1"/>
</dbReference>
<dbReference type="RefSeq" id="WP_120369464.1">
    <property type="nucleotide sequence ID" value="NZ_RAXU01000004.1"/>
</dbReference>
<reference evidence="2 3" key="1">
    <citation type="submission" date="2018-09" db="EMBL/GenBank/DDBJ databases">
        <title>The draft genome of Acinetobacter spp. strains.</title>
        <authorList>
            <person name="Qin J."/>
            <person name="Feng Y."/>
            <person name="Zong Z."/>
        </authorList>
    </citation>
    <scope>NUCLEOTIDE SEQUENCE [LARGE SCALE GENOMIC DNA]</scope>
    <source>
        <strain evidence="2 3">WCHAc060096</strain>
    </source>
</reference>
<dbReference type="CDD" id="cd04301">
    <property type="entry name" value="NAT_SF"/>
    <property type="match status" value="1"/>
</dbReference>
<dbReference type="PROSITE" id="PS51186">
    <property type="entry name" value="GNAT"/>
    <property type="match status" value="1"/>
</dbReference>
<name>A0A3A8EJW3_9GAMM</name>
<protein>
    <submittedName>
        <fullName evidence="2">GNAT family N-acetyltransferase</fullName>
    </submittedName>
</protein>
<dbReference type="Pfam" id="PF00583">
    <property type="entry name" value="Acetyltransf_1"/>
    <property type="match status" value="1"/>
</dbReference>
<keyword evidence="2" id="KW-0808">Transferase</keyword>
<dbReference type="Proteomes" id="UP000269001">
    <property type="component" value="Unassembled WGS sequence"/>
</dbReference>
<evidence type="ECO:0000259" key="1">
    <source>
        <dbReference type="PROSITE" id="PS51186"/>
    </source>
</evidence>
<evidence type="ECO:0000313" key="2">
    <source>
        <dbReference type="EMBL" id="RKG35182.1"/>
    </source>
</evidence>
<sequence>MILRVANLSDIPILVQFGELFIAESPNYQEREYDPEKVASHYKTLLKDGLLLVVENDGQVVGGFAGGIGKDWFNDQKIAFDYVLYVKPEHRKTRVAYMLVDGFIRWAQLNGASRIQVGTTTGVESKGCIRLYGHFGLKQYGTLLDMELKA</sequence>
<proteinExistence type="predicted"/>
<comment type="caution">
    <text evidence="2">The sequence shown here is derived from an EMBL/GenBank/DDBJ whole genome shotgun (WGS) entry which is preliminary data.</text>
</comment>
<dbReference type="GO" id="GO:0016747">
    <property type="term" value="F:acyltransferase activity, transferring groups other than amino-acyl groups"/>
    <property type="evidence" value="ECO:0007669"/>
    <property type="project" value="InterPro"/>
</dbReference>
<dbReference type="InterPro" id="IPR000182">
    <property type="entry name" value="GNAT_dom"/>
</dbReference>
<feature type="domain" description="N-acetyltransferase" evidence="1">
    <location>
        <begin position="1"/>
        <end position="150"/>
    </location>
</feature>